<dbReference type="STRING" id="1089455.MOPEL_078_00230"/>
<organism evidence="2 3">
    <name type="scientific">Mobilicoccus pelagius NBRC 104925</name>
    <dbReference type="NCBI Taxonomy" id="1089455"/>
    <lineage>
        <taxon>Bacteria</taxon>
        <taxon>Bacillati</taxon>
        <taxon>Actinomycetota</taxon>
        <taxon>Actinomycetes</taxon>
        <taxon>Micrococcales</taxon>
        <taxon>Dermatophilaceae</taxon>
        <taxon>Mobilicoccus</taxon>
    </lineage>
</organism>
<evidence type="ECO:0000313" key="2">
    <source>
        <dbReference type="EMBL" id="GAB48634.1"/>
    </source>
</evidence>
<dbReference type="Pfam" id="PF04977">
    <property type="entry name" value="DivIC"/>
    <property type="match status" value="1"/>
</dbReference>
<accession>H5USC6</accession>
<name>H5USC6_9MICO</name>
<dbReference type="eggNOG" id="COG2919">
    <property type="taxonomic scope" value="Bacteria"/>
</dbReference>
<keyword evidence="3" id="KW-1185">Reference proteome</keyword>
<comment type="caution">
    <text evidence="2">The sequence shown here is derived from an EMBL/GenBank/DDBJ whole genome shotgun (WGS) entry which is preliminary data.</text>
</comment>
<gene>
    <name evidence="2" type="ORF">MOPEL_078_00230</name>
</gene>
<feature type="compositionally biased region" description="Low complexity" evidence="1">
    <location>
        <begin position="155"/>
        <end position="164"/>
    </location>
</feature>
<dbReference type="InterPro" id="IPR007060">
    <property type="entry name" value="FtsL/DivIC"/>
</dbReference>
<protein>
    <recommendedName>
        <fullName evidence="4">Septum formation initiator family protein</fullName>
    </recommendedName>
</protein>
<dbReference type="EMBL" id="BAFE01000056">
    <property type="protein sequence ID" value="GAB48634.1"/>
    <property type="molecule type" value="Genomic_DNA"/>
</dbReference>
<sequence>MPGALARRSTRRLAMLGGVFVLLAVMLVPPLRAYLVQQQQYRDLEASVTHKESTVTELRQRTQDWQNPAYVEQQSRARLRYVRPGETAYVVVGADTLRDRPAHDSLSVIDPGHSAEPRAWYTTVWDSIATGDTMGDDPRTAPVSRLDAPEAETDPTTGLPVTTPATPPAAPTTGP</sequence>
<proteinExistence type="predicted"/>
<dbReference type="AlphaFoldDB" id="H5USC6"/>
<evidence type="ECO:0000313" key="3">
    <source>
        <dbReference type="Proteomes" id="UP000004367"/>
    </source>
</evidence>
<feature type="region of interest" description="Disordered" evidence="1">
    <location>
        <begin position="131"/>
        <end position="175"/>
    </location>
</feature>
<evidence type="ECO:0008006" key="4">
    <source>
        <dbReference type="Google" id="ProtNLM"/>
    </source>
</evidence>
<feature type="compositionally biased region" description="Pro residues" evidence="1">
    <location>
        <begin position="165"/>
        <end position="175"/>
    </location>
</feature>
<dbReference type="Proteomes" id="UP000004367">
    <property type="component" value="Unassembled WGS sequence"/>
</dbReference>
<dbReference type="RefSeq" id="WP_009482532.1">
    <property type="nucleotide sequence ID" value="NZ_BAFE01000056.1"/>
</dbReference>
<reference evidence="2 3" key="1">
    <citation type="submission" date="2012-02" db="EMBL/GenBank/DDBJ databases">
        <title>Whole genome shotgun sequence of Mobilicoccus pelagius NBRC 104925.</title>
        <authorList>
            <person name="Yoshida Y."/>
            <person name="Hosoyama A."/>
            <person name="Tsuchikane K."/>
            <person name="Katsumata H."/>
            <person name="Yamazaki S."/>
            <person name="Fujita N."/>
        </authorList>
    </citation>
    <scope>NUCLEOTIDE SEQUENCE [LARGE SCALE GENOMIC DNA]</scope>
    <source>
        <strain evidence="2 3">NBRC 104925</strain>
    </source>
</reference>
<evidence type="ECO:0000256" key="1">
    <source>
        <dbReference type="SAM" id="MobiDB-lite"/>
    </source>
</evidence>
<dbReference type="OrthoDB" id="5187715at2"/>